<proteinExistence type="inferred from homology"/>
<comment type="subcellular location">
    <subcellularLocation>
        <location evidence="1 7">Membrane</location>
        <topology evidence="1 7">Multi-pass membrane protein</topology>
    </subcellularLocation>
</comment>
<gene>
    <name evidence="9" type="ORF">RCOM_1251170</name>
</gene>
<feature type="transmembrane region" description="Helical" evidence="7">
    <location>
        <begin position="102"/>
        <end position="124"/>
    </location>
</feature>
<dbReference type="EMBL" id="EQ973891">
    <property type="protein sequence ID" value="EEF40112.1"/>
    <property type="molecule type" value="Genomic_DNA"/>
</dbReference>
<protein>
    <recommendedName>
        <fullName evidence="7">Phosphate transporter</fullName>
    </recommendedName>
</protein>
<dbReference type="AlphaFoldDB" id="B9S8D5"/>
<evidence type="ECO:0000256" key="5">
    <source>
        <dbReference type="ARBA" id="ARBA00022989"/>
    </source>
</evidence>
<dbReference type="STRING" id="3988.B9S8D5"/>
<organism evidence="9 10">
    <name type="scientific">Ricinus communis</name>
    <name type="common">Castor bean</name>
    <dbReference type="NCBI Taxonomy" id="3988"/>
    <lineage>
        <taxon>Eukaryota</taxon>
        <taxon>Viridiplantae</taxon>
        <taxon>Streptophyta</taxon>
        <taxon>Embryophyta</taxon>
        <taxon>Tracheophyta</taxon>
        <taxon>Spermatophyta</taxon>
        <taxon>Magnoliopsida</taxon>
        <taxon>eudicotyledons</taxon>
        <taxon>Gunneridae</taxon>
        <taxon>Pentapetalae</taxon>
        <taxon>rosids</taxon>
        <taxon>fabids</taxon>
        <taxon>Malpighiales</taxon>
        <taxon>Euphorbiaceae</taxon>
        <taxon>Acalyphoideae</taxon>
        <taxon>Acalypheae</taxon>
        <taxon>Ricinus</taxon>
    </lineage>
</organism>
<dbReference type="GO" id="GO:0005315">
    <property type="term" value="F:phosphate transmembrane transporter activity"/>
    <property type="evidence" value="ECO:0000318"/>
    <property type="project" value="GO_Central"/>
</dbReference>
<feature type="transmembrane region" description="Helical" evidence="7">
    <location>
        <begin position="239"/>
        <end position="265"/>
    </location>
</feature>
<accession>B9S8D5</accession>
<feature type="transmembrane region" description="Helical" evidence="7">
    <location>
        <begin position="207"/>
        <end position="227"/>
    </location>
</feature>
<dbReference type="InParanoid" id="B9S8D5"/>
<feature type="transmembrane region" description="Helical" evidence="7">
    <location>
        <begin position="26"/>
        <end position="47"/>
    </location>
</feature>
<evidence type="ECO:0000313" key="10">
    <source>
        <dbReference type="Proteomes" id="UP000008311"/>
    </source>
</evidence>
<feature type="transmembrane region" description="Helical" evidence="7">
    <location>
        <begin position="482"/>
        <end position="504"/>
    </location>
</feature>
<keyword evidence="6 7" id="KW-0472">Membrane</keyword>
<feature type="region of interest" description="Disordered" evidence="8">
    <location>
        <begin position="275"/>
        <end position="307"/>
    </location>
</feature>
<dbReference type="InterPro" id="IPR001204">
    <property type="entry name" value="Phos_transporter"/>
</dbReference>
<evidence type="ECO:0000256" key="8">
    <source>
        <dbReference type="SAM" id="MobiDB-lite"/>
    </source>
</evidence>
<sequence length="601" mass="66786">MPSNNDKIPIELAIRVIGKWKETFSWIPIFGAFAAVAVAFSTGANNLPAPFSTPIGSGALSLFKALIMACLIYAPAAAFAGNHIVNALISDFVKENQPNEGFLMWSMVVVLATTAIWLALSTYLELPVSSLQSIHGALLGILLVNEGFSYVPMWNKNGRHSFNGGGLVWVLLEWTVAPLVACLCSYLFFTLLKAFLLRQENAEKRIFIFLLIDYGISAGLLCLFVMFQIIGKIVSVNRWVAIISVSVAVCIGVVLSSVLMVPLAMKKLNTVPNYKSEKQNGSMDQQYKENQDQRNVGKEEEKTEEDPEDVLKEFMQMRILETVYEEEERSWASPDIAQNSEQTQSLSEFTTATTSQSAPFKQLLESTPNRLVQTRNFQRIEKPSLVANASRCIRELAKSIVWPDLEYDRLTLIRHALAEKYDEIEDYFSFPHLLASCLFAFIQSVTEVSAVVSPYGAILDVFEHRAKYSGNGQNVDNVHVKWWFRAIGGFVTAMGFFLCGWRLTNCLGGKFTYISNSRGLVSQLSSVAAIIIVTKLNLPVSSVHAFIGSLLGVGMADDLRNVNWKLLMKFICGWMLTIVFCCGIAYVIFSASIHSPSYVVP</sequence>
<comment type="function">
    <text evidence="7">Sodium-phosphate symporter.</text>
</comment>
<keyword evidence="3 7" id="KW-0592">Phosphate transport</keyword>
<reference evidence="10" key="1">
    <citation type="journal article" date="2010" name="Nat. Biotechnol.">
        <title>Draft genome sequence of the oilseed species Ricinus communis.</title>
        <authorList>
            <person name="Chan A.P."/>
            <person name="Crabtree J."/>
            <person name="Zhao Q."/>
            <person name="Lorenzi H."/>
            <person name="Orvis J."/>
            <person name="Puiu D."/>
            <person name="Melake-Berhan A."/>
            <person name="Jones K.M."/>
            <person name="Redman J."/>
            <person name="Chen G."/>
            <person name="Cahoon E.B."/>
            <person name="Gedil M."/>
            <person name="Stanke M."/>
            <person name="Haas B.J."/>
            <person name="Wortman J.R."/>
            <person name="Fraser-Liggett C.M."/>
            <person name="Ravel J."/>
            <person name="Rabinowicz P.D."/>
        </authorList>
    </citation>
    <scope>NUCLEOTIDE SEQUENCE [LARGE SCALE GENOMIC DNA]</scope>
    <source>
        <strain evidence="10">cv. Hale</strain>
    </source>
</reference>
<keyword evidence="4 7" id="KW-0812">Transmembrane</keyword>
<dbReference type="PANTHER" id="PTHR11101">
    <property type="entry name" value="PHOSPHATE TRANSPORTER"/>
    <property type="match status" value="1"/>
</dbReference>
<evidence type="ECO:0000313" key="9">
    <source>
        <dbReference type="EMBL" id="EEF40112.1"/>
    </source>
</evidence>
<keyword evidence="5 7" id="KW-1133">Transmembrane helix</keyword>
<comment type="similarity">
    <text evidence="7">Belongs to the inorganic phosphate transporter (PiT) (TC 2.A.20) family.</text>
</comment>
<name>B9S8D5_RICCO</name>
<dbReference type="GO" id="GO:0016020">
    <property type="term" value="C:membrane"/>
    <property type="evidence" value="ECO:0007669"/>
    <property type="project" value="UniProtKB-SubCell"/>
</dbReference>
<feature type="transmembrane region" description="Helical" evidence="7">
    <location>
        <begin position="174"/>
        <end position="195"/>
    </location>
</feature>
<evidence type="ECO:0000256" key="2">
    <source>
        <dbReference type="ARBA" id="ARBA00022448"/>
    </source>
</evidence>
<feature type="transmembrane region" description="Helical" evidence="7">
    <location>
        <begin position="566"/>
        <end position="589"/>
    </location>
</feature>
<feature type="transmembrane region" description="Helical" evidence="7">
    <location>
        <begin position="59"/>
        <end position="82"/>
    </location>
</feature>
<keyword evidence="2 7" id="KW-0813">Transport</keyword>
<evidence type="ECO:0000256" key="4">
    <source>
        <dbReference type="ARBA" id="ARBA00022692"/>
    </source>
</evidence>
<evidence type="ECO:0000256" key="7">
    <source>
        <dbReference type="RuleBase" id="RU363058"/>
    </source>
</evidence>
<keyword evidence="10" id="KW-1185">Reference proteome</keyword>
<evidence type="ECO:0000256" key="1">
    <source>
        <dbReference type="ARBA" id="ARBA00004141"/>
    </source>
</evidence>
<feature type="transmembrane region" description="Helical" evidence="7">
    <location>
        <begin position="136"/>
        <end position="154"/>
    </location>
</feature>
<dbReference type="Proteomes" id="UP000008311">
    <property type="component" value="Unassembled WGS sequence"/>
</dbReference>
<evidence type="ECO:0000256" key="3">
    <source>
        <dbReference type="ARBA" id="ARBA00022592"/>
    </source>
</evidence>
<dbReference type="Pfam" id="PF01384">
    <property type="entry name" value="PHO4"/>
    <property type="match status" value="1"/>
</dbReference>
<dbReference type="PANTHER" id="PTHR11101:SF89">
    <property type="entry name" value="PHOSPHATE TRANSPORTER"/>
    <property type="match status" value="1"/>
</dbReference>
<feature type="compositionally biased region" description="Basic and acidic residues" evidence="8">
    <location>
        <begin position="286"/>
        <end position="301"/>
    </location>
</feature>
<evidence type="ECO:0000256" key="6">
    <source>
        <dbReference type="ARBA" id="ARBA00023136"/>
    </source>
</evidence>
<dbReference type="eggNOG" id="KOG2493">
    <property type="taxonomic scope" value="Eukaryota"/>
</dbReference>
<dbReference type="GO" id="GO:0035435">
    <property type="term" value="P:phosphate ion transmembrane transport"/>
    <property type="evidence" value="ECO:0000318"/>
    <property type="project" value="GO_Central"/>
</dbReference>